<keyword evidence="5" id="KW-0547">Nucleotide-binding</keyword>
<evidence type="ECO:0000256" key="5">
    <source>
        <dbReference type="ARBA" id="ARBA00022741"/>
    </source>
</evidence>
<dbReference type="PROSITE" id="PS50109">
    <property type="entry name" value="HIS_KIN"/>
    <property type="match status" value="1"/>
</dbReference>
<dbReference type="PANTHER" id="PTHR24421">
    <property type="entry name" value="NITRATE/NITRITE SENSOR PROTEIN NARX-RELATED"/>
    <property type="match status" value="1"/>
</dbReference>
<feature type="transmembrane region" description="Helical" evidence="9">
    <location>
        <begin position="111"/>
        <end position="131"/>
    </location>
</feature>
<keyword evidence="9" id="KW-0472">Membrane</keyword>
<evidence type="ECO:0000256" key="6">
    <source>
        <dbReference type="ARBA" id="ARBA00022777"/>
    </source>
</evidence>
<evidence type="ECO:0000256" key="1">
    <source>
        <dbReference type="ARBA" id="ARBA00000085"/>
    </source>
</evidence>
<keyword evidence="8" id="KW-0902">Two-component regulatory system</keyword>
<keyword evidence="4" id="KW-0808">Transferase</keyword>
<keyword evidence="6" id="KW-0418">Kinase</keyword>
<feature type="transmembrane region" description="Helical" evidence="9">
    <location>
        <begin position="183"/>
        <end position="210"/>
    </location>
</feature>
<evidence type="ECO:0000256" key="8">
    <source>
        <dbReference type="ARBA" id="ARBA00023012"/>
    </source>
</evidence>
<feature type="transmembrane region" description="Helical" evidence="9">
    <location>
        <begin position="222"/>
        <end position="241"/>
    </location>
</feature>
<proteinExistence type="predicted"/>
<feature type="domain" description="Histidine kinase" evidence="10">
    <location>
        <begin position="346"/>
        <end position="470"/>
    </location>
</feature>
<keyword evidence="3" id="KW-0597">Phosphoprotein</keyword>
<dbReference type="InterPro" id="IPR003594">
    <property type="entry name" value="HATPase_dom"/>
</dbReference>
<feature type="transmembrane region" description="Helical" evidence="9">
    <location>
        <begin position="45"/>
        <end position="66"/>
    </location>
</feature>
<dbReference type="Pfam" id="PF07730">
    <property type="entry name" value="HisKA_3"/>
    <property type="match status" value="1"/>
</dbReference>
<dbReference type="Pfam" id="PF02518">
    <property type="entry name" value="HATPase_c"/>
    <property type="match status" value="1"/>
</dbReference>
<evidence type="ECO:0000313" key="12">
    <source>
        <dbReference type="Proteomes" id="UP000544090"/>
    </source>
</evidence>
<evidence type="ECO:0000256" key="7">
    <source>
        <dbReference type="ARBA" id="ARBA00022840"/>
    </source>
</evidence>
<dbReference type="InterPro" id="IPR036890">
    <property type="entry name" value="HATPase_C_sf"/>
</dbReference>
<evidence type="ECO:0000256" key="3">
    <source>
        <dbReference type="ARBA" id="ARBA00022553"/>
    </source>
</evidence>
<evidence type="ECO:0000256" key="9">
    <source>
        <dbReference type="SAM" id="Phobius"/>
    </source>
</evidence>
<dbReference type="EMBL" id="JAAZSQ010000007">
    <property type="protein sequence ID" value="NKX54694.1"/>
    <property type="molecule type" value="Genomic_DNA"/>
</dbReference>
<comment type="catalytic activity">
    <reaction evidence="1">
        <text>ATP + protein L-histidine = ADP + protein N-phospho-L-histidine.</text>
        <dbReference type="EC" id="2.7.13.3"/>
    </reaction>
</comment>
<dbReference type="InterPro" id="IPR005467">
    <property type="entry name" value="His_kinase_dom"/>
</dbReference>
<protein>
    <recommendedName>
        <fullName evidence="2">histidine kinase</fullName>
        <ecNumber evidence="2">2.7.13.3</ecNumber>
    </recommendedName>
</protein>
<dbReference type="CDD" id="cd16917">
    <property type="entry name" value="HATPase_UhpB-NarQ-NarX-like"/>
    <property type="match status" value="1"/>
</dbReference>
<keyword evidence="9" id="KW-1133">Transmembrane helix</keyword>
<evidence type="ECO:0000256" key="2">
    <source>
        <dbReference type="ARBA" id="ARBA00012438"/>
    </source>
</evidence>
<feature type="transmembrane region" description="Helical" evidence="9">
    <location>
        <begin position="143"/>
        <end position="163"/>
    </location>
</feature>
<dbReference type="Proteomes" id="UP000544090">
    <property type="component" value="Unassembled WGS sequence"/>
</dbReference>
<dbReference type="AlphaFoldDB" id="A0A7X6HCP3"/>
<dbReference type="Gene3D" id="3.30.565.10">
    <property type="entry name" value="Histidine kinase-like ATPase, C-terminal domain"/>
    <property type="match status" value="1"/>
</dbReference>
<dbReference type="GO" id="GO:0016020">
    <property type="term" value="C:membrane"/>
    <property type="evidence" value="ECO:0007669"/>
    <property type="project" value="InterPro"/>
</dbReference>
<comment type="caution">
    <text evidence="11">The sequence shown here is derived from an EMBL/GenBank/DDBJ whole genome shotgun (WGS) entry which is preliminary data.</text>
</comment>
<dbReference type="InterPro" id="IPR050482">
    <property type="entry name" value="Sensor_HK_TwoCompSys"/>
</dbReference>
<gene>
    <name evidence="11" type="ORF">HGG74_09120</name>
</gene>
<keyword evidence="9" id="KW-0812">Transmembrane</keyword>
<dbReference type="SUPFAM" id="SSF55874">
    <property type="entry name" value="ATPase domain of HSP90 chaperone/DNA topoisomerase II/histidine kinase"/>
    <property type="match status" value="1"/>
</dbReference>
<sequence length="470" mass="50864">MDDRLDEGSLGRAVRLTLAGWAVGLIVTGLVVWSPHVLFGYRSPSLHLVVDSVDACVALLVAYLLAGRFVRRRKLQDLLLAQSLVLLAVAGTGLSWVTGSLSEDSDGILDVWLPLTLRLIGAVLVAVAALVSPAREAPFRSGVWAVAVPAAILVVTSAALWAGRFQLSVAFDQSVNAAMQPTLLAVHPMFLAAQSAAALCFFVASIGFTLRAADRADPLLRWLGPACALAAFARVNYALFPSLYSDWFYTGDLLRTGFYVLLLLGASREIRQYWDAYSRVAVLEDRRRLARELHDGAIQELALLRMEGSSLPPDLPARARILAACDRALDEARAAVHALGRDVDEPLSLVLQRTARELSQRYQVRLEVEADDSIETSTEQQHALLRITREAVANAVRHGRAGHLCARLSRDGGRRRLVIQDDGTGFDVAGAAGADAGYGLISMRDWARTLPGSLEVTSRPGEGSVVMVTW</sequence>
<name>A0A7X6HCP3_9MICC</name>
<evidence type="ECO:0000259" key="10">
    <source>
        <dbReference type="PROSITE" id="PS50109"/>
    </source>
</evidence>
<dbReference type="RefSeq" id="WP_168486043.1">
    <property type="nucleotide sequence ID" value="NZ_JAAZSQ010000007.1"/>
</dbReference>
<dbReference type="Gene3D" id="1.20.5.1930">
    <property type="match status" value="1"/>
</dbReference>
<dbReference type="InterPro" id="IPR011712">
    <property type="entry name" value="Sig_transdc_His_kin_sub3_dim/P"/>
</dbReference>
<reference evidence="11 12" key="1">
    <citation type="submission" date="2020-04" db="EMBL/GenBank/DDBJ databases">
        <title>Arthrobacter sp. nov.</title>
        <authorList>
            <person name="Liu S."/>
        </authorList>
    </citation>
    <scope>NUCLEOTIDE SEQUENCE [LARGE SCALE GENOMIC DNA]</scope>
    <source>
        <strain evidence="11 12">E918</strain>
    </source>
</reference>
<organism evidence="11 12">
    <name type="scientific">Arthrobacter mobilis</name>
    <dbReference type="NCBI Taxonomy" id="2724944"/>
    <lineage>
        <taxon>Bacteria</taxon>
        <taxon>Bacillati</taxon>
        <taxon>Actinomycetota</taxon>
        <taxon>Actinomycetes</taxon>
        <taxon>Micrococcales</taxon>
        <taxon>Micrococcaceae</taxon>
        <taxon>Arthrobacter</taxon>
    </lineage>
</organism>
<accession>A0A7X6HCP3</accession>
<dbReference type="GO" id="GO:0046983">
    <property type="term" value="F:protein dimerization activity"/>
    <property type="evidence" value="ECO:0007669"/>
    <property type="project" value="InterPro"/>
</dbReference>
<dbReference type="EC" id="2.7.13.3" evidence="2"/>
<feature type="transmembrane region" description="Helical" evidence="9">
    <location>
        <begin position="78"/>
        <end position="99"/>
    </location>
</feature>
<dbReference type="GO" id="GO:0005524">
    <property type="term" value="F:ATP binding"/>
    <property type="evidence" value="ECO:0007669"/>
    <property type="project" value="UniProtKB-KW"/>
</dbReference>
<keyword evidence="7" id="KW-0067">ATP-binding</keyword>
<dbReference type="GO" id="GO:0000155">
    <property type="term" value="F:phosphorelay sensor kinase activity"/>
    <property type="evidence" value="ECO:0007669"/>
    <property type="project" value="InterPro"/>
</dbReference>
<evidence type="ECO:0000313" key="11">
    <source>
        <dbReference type="EMBL" id="NKX54694.1"/>
    </source>
</evidence>
<keyword evidence="12" id="KW-1185">Reference proteome</keyword>
<evidence type="ECO:0000256" key="4">
    <source>
        <dbReference type="ARBA" id="ARBA00022679"/>
    </source>
</evidence>
<feature type="transmembrane region" description="Helical" evidence="9">
    <location>
        <begin position="12"/>
        <end position="33"/>
    </location>
</feature>
<dbReference type="PANTHER" id="PTHR24421:SF10">
    <property type="entry name" value="NITRATE_NITRITE SENSOR PROTEIN NARQ"/>
    <property type="match status" value="1"/>
</dbReference>